<dbReference type="AlphaFoldDB" id="A0AAD3DKD4"/>
<dbReference type="Proteomes" id="UP001054857">
    <property type="component" value="Unassembled WGS sequence"/>
</dbReference>
<dbReference type="PANTHER" id="PTHR34127">
    <property type="entry name" value="OS04G0405600 PROTEIN"/>
    <property type="match status" value="1"/>
</dbReference>
<organism evidence="2 3">
    <name type="scientific">Astrephomene gubernaculifera</name>
    <dbReference type="NCBI Taxonomy" id="47775"/>
    <lineage>
        <taxon>Eukaryota</taxon>
        <taxon>Viridiplantae</taxon>
        <taxon>Chlorophyta</taxon>
        <taxon>core chlorophytes</taxon>
        <taxon>Chlorophyceae</taxon>
        <taxon>CS clade</taxon>
        <taxon>Chlamydomonadales</taxon>
        <taxon>Astrephomenaceae</taxon>
        <taxon>Astrephomene</taxon>
    </lineage>
</organism>
<gene>
    <name evidence="2" type="ORF">Agub_g3058</name>
</gene>
<dbReference type="EMBL" id="BMAR01000003">
    <property type="protein sequence ID" value="GFR42362.1"/>
    <property type="molecule type" value="Genomic_DNA"/>
</dbReference>
<sequence>MFSDVRRQPVKATGPRHASSQRIRAVISGRRRTVTVFSAITSTQLGTGAWVVAPPYRPKGVVHFLGGAFAGAAPQLAYHLLLDSLAAAGYTVIATPYALTFRHDQCAQAVRQQFLDSLEEIRSGRAGSAGGGGSKGGGWGGSSSRSPTDPRVTRLLPADAAPDDVPVFGLGHSNGSLLHLLIGCLHPGASHSNMLLSFNNKQVKDAVPLPGLLDGLPAAVQAARAAAPALPDLSTLPLTLPLPPLPSSLSASSLGSEVLRGVAALLPEEL</sequence>
<dbReference type="PANTHER" id="PTHR34127:SF1">
    <property type="entry name" value="OS04G0405600 PROTEIN"/>
    <property type="match status" value="1"/>
</dbReference>
<accession>A0AAD3DKD4</accession>
<proteinExistence type="predicted"/>
<dbReference type="InterPro" id="IPR010765">
    <property type="entry name" value="DUF1350"/>
</dbReference>
<feature type="non-terminal residue" evidence="2">
    <location>
        <position position="1"/>
    </location>
</feature>
<feature type="region of interest" description="Disordered" evidence="1">
    <location>
        <begin position="125"/>
        <end position="154"/>
    </location>
</feature>
<reference evidence="2 3" key="1">
    <citation type="journal article" date="2021" name="Sci. Rep.">
        <title>Genome sequencing of the multicellular alga Astrephomene provides insights into convergent evolution of germ-soma differentiation.</title>
        <authorList>
            <person name="Yamashita S."/>
            <person name="Yamamoto K."/>
            <person name="Matsuzaki R."/>
            <person name="Suzuki S."/>
            <person name="Yamaguchi H."/>
            <person name="Hirooka S."/>
            <person name="Minakuchi Y."/>
            <person name="Miyagishima S."/>
            <person name="Kawachi M."/>
            <person name="Toyoda A."/>
            <person name="Nozaki H."/>
        </authorList>
    </citation>
    <scope>NUCLEOTIDE SEQUENCE [LARGE SCALE GENOMIC DNA]</scope>
    <source>
        <strain evidence="2 3">NIES-4017</strain>
    </source>
</reference>
<keyword evidence="3" id="KW-1185">Reference proteome</keyword>
<name>A0AAD3DKD4_9CHLO</name>
<evidence type="ECO:0000256" key="1">
    <source>
        <dbReference type="SAM" id="MobiDB-lite"/>
    </source>
</evidence>
<dbReference type="Pfam" id="PF07082">
    <property type="entry name" value="DUF1350"/>
    <property type="match status" value="2"/>
</dbReference>
<evidence type="ECO:0000313" key="3">
    <source>
        <dbReference type="Proteomes" id="UP001054857"/>
    </source>
</evidence>
<comment type="caution">
    <text evidence="2">The sequence shown here is derived from an EMBL/GenBank/DDBJ whole genome shotgun (WGS) entry which is preliminary data.</text>
</comment>
<feature type="compositionally biased region" description="Gly residues" evidence="1">
    <location>
        <begin position="127"/>
        <end position="141"/>
    </location>
</feature>
<protein>
    <submittedName>
        <fullName evidence="2">Uncharacterized protein</fullName>
    </submittedName>
</protein>
<evidence type="ECO:0000313" key="2">
    <source>
        <dbReference type="EMBL" id="GFR42362.1"/>
    </source>
</evidence>